<proteinExistence type="predicted"/>
<comment type="caution">
    <text evidence="1">The sequence shown here is derived from an EMBL/GenBank/DDBJ whole genome shotgun (WGS) entry which is preliminary data.</text>
</comment>
<gene>
    <name evidence="1" type="ORF">CWS01_13110</name>
</gene>
<dbReference type="Gene3D" id="3.40.50.1000">
    <property type="entry name" value="HAD superfamily/HAD-like"/>
    <property type="match status" value="1"/>
</dbReference>
<dbReference type="SFLD" id="SFLDG01144">
    <property type="entry name" value="C2.B.4:_PGP_Like"/>
    <property type="match status" value="1"/>
</dbReference>
<keyword evidence="2" id="KW-1185">Reference proteome</keyword>
<reference evidence="1 2" key="1">
    <citation type="journal article" date="2003" name="Int. J. Syst. Evol. Microbiol.">
        <title>Bacillus nealsonii sp. nov., isolated from a spacecraft-assembly facility, whose spores are gamma-radiation resistant.</title>
        <authorList>
            <person name="Venkateswaran K."/>
            <person name="Kempf M."/>
            <person name="Chen F."/>
            <person name="Satomi M."/>
            <person name="Nicholson W."/>
            <person name="Kern R."/>
        </authorList>
    </citation>
    <scope>NUCLEOTIDE SEQUENCE [LARGE SCALE GENOMIC DNA]</scope>
    <source>
        <strain evidence="1 2">FO-92</strain>
    </source>
</reference>
<evidence type="ECO:0000313" key="1">
    <source>
        <dbReference type="EMBL" id="PKG23216.1"/>
    </source>
</evidence>
<dbReference type="GO" id="GO:0000287">
    <property type="term" value="F:magnesium ion binding"/>
    <property type="evidence" value="ECO:0007669"/>
    <property type="project" value="TreeGrafter"/>
</dbReference>
<keyword evidence="1" id="KW-0378">Hydrolase</keyword>
<dbReference type="SFLD" id="SFLDS00003">
    <property type="entry name" value="Haloacid_Dehalogenase"/>
    <property type="match status" value="1"/>
</dbReference>
<dbReference type="NCBIfam" id="TIGR01484">
    <property type="entry name" value="HAD-SF-IIB"/>
    <property type="match status" value="1"/>
</dbReference>
<dbReference type="SFLD" id="SFLDG01140">
    <property type="entry name" value="C2.B:_Phosphomannomutase_and_P"/>
    <property type="match status" value="1"/>
</dbReference>
<dbReference type="Gene3D" id="3.30.1240.10">
    <property type="match status" value="1"/>
</dbReference>
<dbReference type="AlphaFoldDB" id="A0A2N0Z122"/>
<dbReference type="Pfam" id="PF08282">
    <property type="entry name" value="Hydrolase_3"/>
    <property type="match status" value="1"/>
</dbReference>
<name>A0A2N0Z122_9BACI</name>
<accession>A0A2N0Z122</accession>
<dbReference type="InterPro" id="IPR023214">
    <property type="entry name" value="HAD_sf"/>
</dbReference>
<protein>
    <submittedName>
        <fullName evidence="1">Cof-type HAD-IIB family hydrolase</fullName>
    </submittedName>
</protein>
<dbReference type="RefSeq" id="WP_101177656.1">
    <property type="nucleotide sequence ID" value="NZ_PISE01000027.1"/>
</dbReference>
<dbReference type="Proteomes" id="UP000233375">
    <property type="component" value="Unassembled WGS sequence"/>
</dbReference>
<dbReference type="PROSITE" id="PS01229">
    <property type="entry name" value="COF_2"/>
    <property type="match status" value="1"/>
</dbReference>
<dbReference type="PROSITE" id="PS01228">
    <property type="entry name" value="COF_1"/>
    <property type="match status" value="1"/>
</dbReference>
<dbReference type="InterPro" id="IPR000150">
    <property type="entry name" value="Cof"/>
</dbReference>
<dbReference type="CDD" id="cd07517">
    <property type="entry name" value="HAD_HPP"/>
    <property type="match status" value="1"/>
</dbReference>
<evidence type="ECO:0000313" key="2">
    <source>
        <dbReference type="Proteomes" id="UP000233375"/>
    </source>
</evidence>
<dbReference type="GO" id="GO:0005829">
    <property type="term" value="C:cytosol"/>
    <property type="evidence" value="ECO:0007669"/>
    <property type="project" value="TreeGrafter"/>
</dbReference>
<dbReference type="GO" id="GO:0016791">
    <property type="term" value="F:phosphatase activity"/>
    <property type="evidence" value="ECO:0007669"/>
    <property type="project" value="TreeGrafter"/>
</dbReference>
<sequence>MEYKIVFIDIDGTLVNKEKKIPEDAKLAIKQLKEKNIPIVLATGRAPYFFTHILEELNLHSYVCFNGSYVVCDGTEIYAKPIPTGTLEKLEKVALDHKHPIVFQGSKECCANHEDHAHIIESFQSLKIQKPIYRKEYWKEADIFQCLLFCEEKEESIYPQNFSDIRFVRWHPVSTDVIPNGGSKAKGMAALLKHLQIDASEAVAFGDGLNDKEMLSYVGMGIAMGNAEDEVKPYAKFTTKHVDDGGLKWGLEQIGLI</sequence>
<dbReference type="OrthoDB" id="9810101at2"/>
<dbReference type="InterPro" id="IPR036412">
    <property type="entry name" value="HAD-like_sf"/>
</dbReference>
<dbReference type="PANTHER" id="PTHR10000:SF25">
    <property type="entry name" value="PHOSPHATASE YKRA-RELATED"/>
    <property type="match status" value="1"/>
</dbReference>
<dbReference type="EMBL" id="PISE01000027">
    <property type="protein sequence ID" value="PKG23216.1"/>
    <property type="molecule type" value="Genomic_DNA"/>
</dbReference>
<organism evidence="1 2">
    <name type="scientific">Niallia nealsonii</name>
    <dbReference type="NCBI Taxonomy" id="115979"/>
    <lineage>
        <taxon>Bacteria</taxon>
        <taxon>Bacillati</taxon>
        <taxon>Bacillota</taxon>
        <taxon>Bacilli</taxon>
        <taxon>Bacillales</taxon>
        <taxon>Bacillaceae</taxon>
        <taxon>Niallia</taxon>
    </lineage>
</organism>
<dbReference type="SUPFAM" id="SSF56784">
    <property type="entry name" value="HAD-like"/>
    <property type="match status" value="1"/>
</dbReference>
<dbReference type="InterPro" id="IPR006379">
    <property type="entry name" value="HAD-SF_hydro_IIB"/>
</dbReference>
<dbReference type="PANTHER" id="PTHR10000">
    <property type="entry name" value="PHOSPHOSERINE PHOSPHATASE"/>
    <property type="match status" value="1"/>
</dbReference>
<dbReference type="NCBIfam" id="TIGR00099">
    <property type="entry name" value="Cof-subfamily"/>
    <property type="match status" value="1"/>
</dbReference>